<accession>A0A8S1CRW9</accession>
<gene>
    <name evidence="7" type="ORF">CLODIP_2_CD08446</name>
</gene>
<proteinExistence type="predicted"/>
<dbReference type="PANTHER" id="PTHR48033">
    <property type="entry name" value="RNA-BINDING (RRM/RBD/RNP MOTIFS) FAMILY PROTEIN"/>
    <property type="match status" value="1"/>
</dbReference>
<dbReference type="Pfam" id="PF00076">
    <property type="entry name" value="RRM_1"/>
    <property type="match status" value="2"/>
</dbReference>
<dbReference type="Gene3D" id="3.30.70.330">
    <property type="match status" value="2"/>
</dbReference>
<protein>
    <recommendedName>
        <fullName evidence="6">RRM domain-containing protein</fullName>
    </recommendedName>
</protein>
<evidence type="ECO:0000256" key="2">
    <source>
        <dbReference type="ARBA" id="ARBA00022884"/>
    </source>
</evidence>
<evidence type="ECO:0000259" key="6">
    <source>
        <dbReference type="PROSITE" id="PS50102"/>
    </source>
</evidence>
<keyword evidence="8" id="KW-1185">Reference proteome</keyword>
<comment type="subcellular location">
    <subcellularLocation>
        <location evidence="1">Nucleus</location>
    </subcellularLocation>
</comment>
<keyword evidence="2 4" id="KW-0694">RNA-binding</keyword>
<reference evidence="7 8" key="1">
    <citation type="submission" date="2020-04" db="EMBL/GenBank/DDBJ databases">
        <authorList>
            <person name="Alioto T."/>
            <person name="Alioto T."/>
            <person name="Gomez Garrido J."/>
        </authorList>
    </citation>
    <scope>NUCLEOTIDE SEQUENCE [LARGE SCALE GENOMIC DNA]</scope>
</reference>
<dbReference type="SUPFAM" id="SSF54928">
    <property type="entry name" value="RNA-binding domain, RBD"/>
    <property type="match status" value="2"/>
</dbReference>
<evidence type="ECO:0000256" key="4">
    <source>
        <dbReference type="PROSITE-ProRule" id="PRU00176"/>
    </source>
</evidence>
<dbReference type="GO" id="GO:0010468">
    <property type="term" value="P:regulation of gene expression"/>
    <property type="evidence" value="ECO:0007669"/>
    <property type="project" value="TreeGrafter"/>
</dbReference>
<dbReference type="InterPro" id="IPR000504">
    <property type="entry name" value="RRM_dom"/>
</dbReference>
<dbReference type="PANTHER" id="PTHR48033:SF10">
    <property type="entry name" value="RNA-BINDING PROTEIN SQUID"/>
    <property type="match status" value="1"/>
</dbReference>
<feature type="region of interest" description="Disordered" evidence="5">
    <location>
        <begin position="47"/>
        <end position="68"/>
    </location>
</feature>
<evidence type="ECO:0000256" key="1">
    <source>
        <dbReference type="ARBA" id="ARBA00004123"/>
    </source>
</evidence>
<dbReference type="OrthoDB" id="1875751at2759"/>
<dbReference type="SMART" id="SM00360">
    <property type="entry name" value="RRM"/>
    <property type="match status" value="2"/>
</dbReference>
<dbReference type="GO" id="GO:0003723">
    <property type="term" value="F:RNA binding"/>
    <property type="evidence" value="ECO:0007669"/>
    <property type="project" value="UniProtKB-UniRule"/>
</dbReference>
<dbReference type="AlphaFoldDB" id="A0A8S1CRW9"/>
<dbReference type="EMBL" id="CADEPI010000035">
    <property type="protein sequence ID" value="CAB3368025.1"/>
    <property type="molecule type" value="Genomic_DNA"/>
</dbReference>
<feature type="domain" description="RRM" evidence="6">
    <location>
        <begin position="77"/>
        <end position="160"/>
    </location>
</feature>
<name>A0A8S1CRW9_9INSE</name>
<feature type="domain" description="RRM" evidence="6">
    <location>
        <begin position="168"/>
        <end position="246"/>
    </location>
</feature>
<dbReference type="InterPro" id="IPR035979">
    <property type="entry name" value="RBD_domain_sf"/>
</dbReference>
<keyword evidence="3" id="KW-0539">Nucleus</keyword>
<dbReference type="GO" id="GO:0000785">
    <property type="term" value="C:chromatin"/>
    <property type="evidence" value="ECO:0007669"/>
    <property type="project" value="TreeGrafter"/>
</dbReference>
<organism evidence="7 8">
    <name type="scientific">Cloeon dipterum</name>
    <dbReference type="NCBI Taxonomy" id="197152"/>
    <lineage>
        <taxon>Eukaryota</taxon>
        <taxon>Metazoa</taxon>
        <taxon>Ecdysozoa</taxon>
        <taxon>Arthropoda</taxon>
        <taxon>Hexapoda</taxon>
        <taxon>Insecta</taxon>
        <taxon>Pterygota</taxon>
        <taxon>Palaeoptera</taxon>
        <taxon>Ephemeroptera</taxon>
        <taxon>Pisciforma</taxon>
        <taxon>Baetidae</taxon>
        <taxon>Cloeon</taxon>
    </lineage>
</organism>
<dbReference type="Proteomes" id="UP000494165">
    <property type="component" value="Unassembled WGS sequence"/>
</dbReference>
<evidence type="ECO:0000313" key="8">
    <source>
        <dbReference type="Proteomes" id="UP000494165"/>
    </source>
</evidence>
<sequence>MKYNICLPYYPLKYKFVLYSNPRAKNKPPHILSTNYTANMAAAVTATNHGQQSFRRSPRDPRQNAPVSQEAIEEASCKLFVASLPSSATEDNIRELFAKYGEVVEVSIARDPATKESRRFGFITFASKECVDAAQLARPHKLDTKQITTKRSIPKGLQQSPDIASTTKTLYVGGLKEESVTEDAIKDYFKQFGNIEKIYWSVNKETNTKRPYCFVYFDDTDAVDKIVFATKHDINGVTVNTKKSLRDVESGPMKKLMPFAFTAYGGPFHPSMVPPFYPAGGYDSMMPSGGGRGGGYMYPAPMGRGGGHFPNMHYYGNGYGHHQQGGGAYGPSGGQQGGGYRKPKDFQVARSLPPASSIAIISQCQIRST</sequence>
<comment type="caution">
    <text evidence="7">The sequence shown here is derived from an EMBL/GenBank/DDBJ whole genome shotgun (WGS) entry which is preliminary data.</text>
</comment>
<evidence type="ECO:0000256" key="3">
    <source>
        <dbReference type="ARBA" id="ARBA00023242"/>
    </source>
</evidence>
<evidence type="ECO:0000256" key="5">
    <source>
        <dbReference type="SAM" id="MobiDB-lite"/>
    </source>
</evidence>
<evidence type="ECO:0000313" key="7">
    <source>
        <dbReference type="EMBL" id="CAB3368025.1"/>
    </source>
</evidence>
<dbReference type="GO" id="GO:0005654">
    <property type="term" value="C:nucleoplasm"/>
    <property type="evidence" value="ECO:0007669"/>
    <property type="project" value="TreeGrafter"/>
</dbReference>
<dbReference type="PROSITE" id="PS50102">
    <property type="entry name" value="RRM"/>
    <property type="match status" value="2"/>
</dbReference>
<dbReference type="InterPro" id="IPR012677">
    <property type="entry name" value="Nucleotide-bd_a/b_plait_sf"/>
</dbReference>